<dbReference type="EMBL" id="WUWG01000001">
    <property type="protein sequence ID" value="MXU63835.1"/>
    <property type="molecule type" value="Genomic_DNA"/>
</dbReference>
<evidence type="ECO:0000256" key="4">
    <source>
        <dbReference type="ARBA" id="ARBA00022989"/>
    </source>
</evidence>
<feature type="transmembrane region" description="Helical" evidence="6">
    <location>
        <begin position="360"/>
        <end position="377"/>
    </location>
</feature>
<comment type="subcellular location">
    <subcellularLocation>
        <location evidence="1">Cell membrane</location>
        <topology evidence="1">Multi-pass membrane protein</topology>
    </subcellularLocation>
</comment>
<feature type="domain" description="ABC3 transporter permease C-terminal" evidence="7">
    <location>
        <begin position="725"/>
        <end position="825"/>
    </location>
</feature>
<reference evidence="8 9" key="1">
    <citation type="submission" date="2019-12" db="EMBL/GenBank/DDBJ databases">
        <title>Strain KN286 was isolated from seawater, which was collected from Caroline Seamount in the tropical western Pacific.</title>
        <authorList>
            <person name="Wang Q."/>
        </authorList>
    </citation>
    <scope>NUCLEOTIDE SEQUENCE [LARGE SCALE GENOMIC DNA]</scope>
    <source>
        <strain evidence="8 9">KN286</strain>
    </source>
</reference>
<protein>
    <submittedName>
        <fullName evidence="8">FtsX-like permease family protein</fullName>
    </submittedName>
</protein>
<feature type="transmembrane region" description="Helical" evidence="6">
    <location>
        <begin position="398"/>
        <end position="421"/>
    </location>
</feature>
<dbReference type="AlphaFoldDB" id="A0A6B0TPW8"/>
<feature type="transmembrane region" description="Helical" evidence="6">
    <location>
        <begin position="259"/>
        <end position="286"/>
    </location>
</feature>
<evidence type="ECO:0000256" key="1">
    <source>
        <dbReference type="ARBA" id="ARBA00004651"/>
    </source>
</evidence>
<organism evidence="8 9">
    <name type="scientific">Oceanomicrobium pacificus</name>
    <dbReference type="NCBI Taxonomy" id="2692916"/>
    <lineage>
        <taxon>Bacteria</taxon>
        <taxon>Pseudomonadati</taxon>
        <taxon>Pseudomonadota</taxon>
        <taxon>Alphaproteobacteria</taxon>
        <taxon>Rhodobacterales</taxon>
        <taxon>Paracoccaceae</taxon>
        <taxon>Oceanomicrobium</taxon>
    </lineage>
</organism>
<dbReference type="GO" id="GO:0005886">
    <property type="term" value="C:plasma membrane"/>
    <property type="evidence" value="ECO:0007669"/>
    <property type="project" value="UniProtKB-SubCell"/>
</dbReference>
<evidence type="ECO:0000256" key="5">
    <source>
        <dbReference type="ARBA" id="ARBA00023136"/>
    </source>
</evidence>
<dbReference type="Proteomes" id="UP000436016">
    <property type="component" value="Unassembled WGS sequence"/>
</dbReference>
<keyword evidence="4 6" id="KW-1133">Transmembrane helix</keyword>
<sequence>MRPGLAWRLARRDLRGAIGSFRVFLLCLTLGVAAIAAVGTVRTAISEGLSREASRILGGDAEIRFTYRFATDAERAFIEAQSVRLSEIVDFRSMIRRDDGTEGRSLVQVKGVDDAYPLVGAVTLDPPMPLADAFAGSDGLPGLLAAPELFDRLGVDVGAQVALGTQSFVLMARIAEEPDSMGGGFGFGPRVITTRANLADSGLLAPGTLFDSAYRMVLPPQTDLDALRDTAESRFPDTGLRWTDRRNGTPGLSRFVDRMGAFLVLVGLAGLAVGGIGVAAAVRTYLDTRIETIATLKTLGATGSMIFLIYGMQIGLLAVIGVGLGLILGYGLPALLAPFLADRLPVPALFGLYPVPLAEAALYGLLAAALFSVWPLARARDTRAAALFRDLVAPGRVWPRWPVLATVAALAVGFVAVAALLSGLPRLAFWTGLGIALVLLILLVAALGLRRLAARLARGRAARGAPLWRQGLAALGGAGSEAVPVILSLGLGLTVLSTIVQIDRNFRQIIDGQLPEIAPAFFFLDIQPDQMPEFLDRATALNGGDRIETAPMLRGVITRINDRPAAEVAGEHWVLRGDRGITYAATPPTGTEITAGAWWDADHDGPPQMSFAAEEAEELGLSLGDRITVNVLGRDLTAEVTSFRTVDFGDMGINFVMIVDPKALAGAPHTAIATVYADAEAEAPLLRDLTGRFPNVTGIGVRAAMDRVGDALAALAAGTSWGASVTLLTGFVVLIGAAAAGERRRTYEAAILKTLGAQRRQILAGLALRSALLGAAAGLVAVLAGSIAAWAVMTFVMDGDFVPALGPAGLVILGGALANLAAGLGFAWRPLSARPARILRARD</sequence>
<evidence type="ECO:0000256" key="2">
    <source>
        <dbReference type="ARBA" id="ARBA00022475"/>
    </source>
</evidence>
<name>A0A6B0TPW8_9RHOB</name>
<dbReference type="InterPro" id="IPR003838">
    <property type="entry name" value="ABC3_permease_C"/>
</dbReference>
<feature type="domain" description="ABC3 transporter permease C-terminal" evidence="7">
    <location>
        <begin position="266"/>
        <end position="380"/>
    </location>
</feature>
<dbReference type="Pfam" id="PF02687">
    <property type="entry name" value="FtsX"/>
    <property type="match status" value="2"/>
</dbReference>
<evidence type="ECO:0000313" key="9">
    <source>
        <dbReference type="Proteomes" id="UP000436016"/>
    </source>
</evidence>
<dbReference type="InterPro" id="IPR038766">
    <property type="entry name" value="Membrane_comp_ABC_pdt"/>
</dbReference>
<proteinExistence type="predicted"/>
<feature type="transmembrane region" description="Helical" evidence="6">
    <location>
        <begin position="762"/>
        <end position="792"/>
    </location>
</feature>
<evidence type="ECO:0000256" key="6">
    <source>
        <dbReference type="SAM" id="Phobius"/>
    </source>
</evidence>
<feature type="transmembrane region" description="Helical" evidence="6">
    <location>
        <begin position="804"/>
        <end position="828"/>
    </location>
</feature>
<feature type="transmembrane region" description="Helical" evidence="6">
    <location>
        <begin position="471"/>
        <end position="496"/>
    </location>
</feature>
<gene>
    <name evidence="8" type="ORF">GSH16_00135</name>
</gene>
<evidence type="ECO:0000313" key="8">
    <source>
        <dbReference type="EMBL" id="MXU63835.1"/>
    </source>
</evidence>
<comment type="caution">
    <text evidence="8">The sequence shown here is derived from an EMBL/GenBank/DDBJ whole genome shotgun (WGS) entry which is preliminary data.</text>
</comment>
<keyword evidence="9" id="KW-1185">Reference proteome</keyword>
<feature type="transmembrane region" description="Helical" evidence="6">
    <location>
        <begin position="307"/>
        <end position="340"/>
    </location>
</feature>
<dbReference type="PANTHER" id="PTHR30287">
    <property type="entry name" value="MEMBRANE COMPONENT OF PREDICTED ABC SUPERFAMILY METABOLITE UPTAKE TRANSPORTER"/>
    <property type="match status" value="1"/>
</dbReference>
<dbReference type="RefSeq" id="WP_160850836.1">
    <property type="nucleotide sequence ID" value="NZ_WUWG01000001.1"/>
</dbReference>
<keyword evidence="5 6" id="KW-0472">Membrane</keyword>
<evidence type="ECO:0000256" key="3">
    <source>
        <dbReference type="ARBA" id="ARBA00022692"/>
    </source>
</evidence>
<dbReference type="PANTHER" id="PTHR30287:SF1">
    <property type="entry name" value="INNER MEMBRANE PROTEIN"/>
    <property type="match status" value="1"/>
</dbReference>
<feature type="transmembrane region" description="Helical" evidence="6">
    <location>
        <begin position="427"/>
        <end position="450"/>
    </location>
</feature>
<evidence type="ECO:0000259" key="7">
    <source>
        <dbReference type="Pfam" id="PF02687"/>
    </source>
</evidence>
<keyword evidence="2" id="KW-1003">Cell membrane</keyword>
<accession>A0A6B0TPW8</accession>
<keyword evidence="3 6" id="KW-0812">Transmembrane</keyword>
<feature type="transmembrane region" description="Helical" evidence="6">
    <location>
        <begin position="721"/>
        <end position="741"/>
    </location>
</feature>